<dbReference type="GO" id="GO:0042802">
    <property type="term" value="F:identical protein binding"/>
    <property type="evidence" value="ECO:0007669"/>
    <property type="project" value="InterPro"/>
</dbReference>
<dbReference type="SUPFAM" id="SSF48452">
    <property type="entry name" value="TPR-like"/>
    <property type="match status" value="1"/>
</dbReference>
<dbReference type="RefSeq" id="WP_111866824.1">
    <property type="nucleotide sequence ID" value="NZ_QLYX01000005.1"/>
</dbReference>
<organism evidence="1 2">
    <name type="scientific">Actinomadura craniellae</name>
    <dbReference type="NCBI Taxonomy" id="2231787"/>
    <lineage>
        <taxon>Bacteria</taxon>
        <taxon>Bacillati</taxon>
        <taxon>Actinomycetota</taxon>
        <taxon>Actinomycetes</taxon>
        <taxon>Streptosporangiales</taxon>
        <taxon>Thermomonosporaceae</taxon>
        <taxon>Actinomadura</taxon>
    </lineage>
</organism>
<dbReference type="EMBL" id="QLYX01000005">
    <property type="protein sequence ID" value="RAY14679.1"/>
    <property type="molecule type" value="Genomic_DNA"/>
</dbReference>
<dbReference type="Pfam" id="PF07721">
    <property type="entry name" value="TPR_4"/>
    <property type="match status" value="2"/>
</dbReference>
<sequence>MTDVQPDEMMARIGRGVELGHAGEREAARRLLGGLWDELGEGGDPLHRCALAHYMADVQDDVREELRWDLRALAAADLVTDERAGQAGVAGSVRGFYPSLHLNLGDAYHRLGELDQARDHLERGRAAVDALGDDGYGQMIRAGLDRLADRLAPAREA</sequence>
<dbReference type="Proteomes" id="UP000251891">
    <property type="component" value="Unassembled WGS sequence"/>
</dbReference>
<dbReference type="AlphaFoldDB" id="A0A365H6L3"/>
<comment type="caution">
    <text evidence="1">The sequence shown here is derived from an EMBL/GenBank/DDBJ whole genome shotgun (WGS) entry which is preliminary data.</text>
</comment>
<evidence type="ECO:0000313" key="1">
    <source>
        <dbReference type="EMBL" id="RAY14679.1"/>
    </source>
</evidence>
<gene>
    <name evidence="1" type="ORF">DPM19_13075</name>
</gene>
<protein>
    <recommendedName>
        <fullName evidence="3">Tetratricopeptide repeat protein</fullName>
    </recommendedName>
</protein>
<dbReference type="OrthoDB" id="8450665at2"/>
<evidence type="ECO:0000313" key="2">
    <source>
        <dbReference type="Proteomes" id="UP000251891"/>
    </source>
</evidence>
<proteinExistence type="predicted"/>
<reference evidence="1 2" key="1">
    <citation type="submission" date="2018-06" db="EMBL/GenBank/DDBJ databases">
        <title>Actinomadura craniellae sp. nov. isolated from marine sponge Craniella sp.</title>
        <authorList>
            <person name="Li L."/>
            <person name="Xu Q.H."/>
            <person name="Lin H.W."/>
            <person name="Lu Y.H."/>
        </authorList>
    </citation>
    <scope>NUCLEOTIDE SEQUENCE [LARGE SCALE GENOMIC DNA]</scope>
    <source>
        <strain evidence="1 2">LHW63021</strain>
    </source>
</reference>
<accession>A0A365H6L3</accession>
<dbReference type="InterPro" id="IPR011717">
    <property type="entry name" value="TPR-4"/>
</dbReference>
<keyword evidence="2" id="KW-1185">Reference proteome</keyword>
<dbReference type="InterPro" id="IPR011990">
    <property type="entry name" value="TPR-like_helical_dom_sf"/>
</dbReference>
<evidence type="ECO:0008006" key="3">
    <source>
        <dbReference type="Google" id="ProtNLM"/>
    </source>
</evidence>
<name>A0A365H6L3_9ACTN</name>